<dbReference type="OrthoDB" id="2130750at2759"/>
<dbReference type="PhylomeDB" id="B4HC06"/>
<organism evidence="2">
    <name type="scientific">Drosophila persimilis</name>
    <name type="common">Fruit fly</name>
    <dbReference type="NCBI Taxonomy" id="7234"/>
    <lineage>
        <taxon>Eukaryota</taxon>
        <taxon>Metazoa</taxon>
        <taxon>Ecdysozoa</taxon>
        <taxon>Arthropoda</taxon>
        <taxon>Hexapoda</taxon>
        <taxon>Insecta</taxon>
        <taxon>Pterygota</taxon>
        <taxon>Neoptera</taxon>
        <taxon>Endopterygota</taxon>
        <taxon>Diptera</taxon>
        <taxon>Brachycera</taxon>
        <taxon>Muscomorpha</taxon>
        <taxon>Ephydroidea</taxon>
        <taxon>Drosophilidae</taxon>
        <taxon>Drosophila</taxon>
        <taxon>Sophophora</taxon>
    </lineage>
</organism>
<dbReference type="AlphaFoldDB" id="B4HC06"/>
<gene>
    <name evidence="1" type="primary">Dper\GL22920</name>
    <name evidence="1" type="ORF">Dper_GL22920</name>
</gene>
<protein>
    <submittedName>
        <fullName evidence="1">GL22920</fullName>
    </submittedName>
</protein>
<dbReference type="STRING" id="7234.B4HC06"/>
<reference evidence="1 2" key="1">
    <citation type="journal article" date="2007" name="Nature">
        <title>Evolution of genes and genomes on the Drosophila phylogeny.</title>
        <authorList>
            <consortium name="Drosophila 12 Genomes Consortium"/>
            <person name="Clark A.G."/>
            <person name="Eisen M.B."/>
            <person name="Smith D.R."/>
            <person name="Bergman C.M."/>
            <person name="Oliver B."/>
            <person name="Markow T.A."/>
            <person name="Kaufman T.C."/>
            <person name="Kellis M."/>
            <person name="Gelbart W."/>
            <person name="Iyer V.N."/>
            <person name="Pollard D.A."/>
            <person name="Sackton T.B."/>
            <person name="Larracuente A.M."/>
            <person name="Singh N.D."/>
            <person name="Abad J.P."/>
            <person name="Abt D.N."/>
            <person name="Adryan B."/>
            <person name="Aguade M."/>
            <person name="Akashi H."/>
            <person name="Anderson W.W."/>
            <person name="Aquadro C.F."/>
            <person name="Ardell D.H."/>
            <person name="Arguello R."/>
            <person name="Artieri C.G."/>
            <person name="Barbash D.A."/>
            <person name="Barker D."/>
            <person name="Barsanti P."/>
            <person name="Batterham P."/>
            <person name="Batzoglou S."/>
            <person name="Begun D."/>
            <person name="Bhutkar A."/>
            <person name="Blanco E."/>
            <person name="Bosak S.A."/>
            <person name="Bradley R.K."/>
            <person name="Brand A.D."/>
            <person name="Brent M.R."/>
            <person name="Brooks A.N."/>
            <person name="Brown R.H."/>
            <person name="Butlin R.K."/>
            <person name="Caggese C."/>
            <person name="Calvi B.R."/>
            <person name="Bernardo de Carvalho A."/>
            <person name="Caspi A."/>
            <person name="Castrezana S."/>
            <person name="Celniker S.E."/>
            <person name="Chang J.L."/>
            <person name="Chapple C."/>
            <person name="Chatterji S."/>
            <person name="Chinwalla A."/>
            <person name="Civetta A."/>
            <person name="Clifton S.W."/>
            <person name="Comeron J.M."/>
            <person name="Costello J.C."/>
            <person name="Coyne J.A."/>
            <person name="Daub J."/>
            <person name="David R.G."/>
            <person name="Delcher A.L."/>
            <person name="Delehaunty K."/>
            <person name="Do C.B."/>
            <person name="Ebling H."/>
            <person name="Edwards K."/>
            <person name="Eickbush T."/>
            <person name="Evans J.D."/>
            <person name="Filipski A."/>
            <person name="Findeiss S."/>
            <person name="Freyhult E."/>
            <person name="Fulton L."/>
            <person name="Fulton R."/>
            <person name="Garcia A.C."/>
            <person name="Gardiner A."/>
            <person name="Garfield D.A."/>
            <person name="Garvin B.E."/>
            <person name="Gibson G."/>
            <person name="Gilbert D."/>
            <person name="Gnerre S."/>
            <person name="Godfrey J."/>
            <person name="Good R."/>
            <person name="Gotea V."/>
            <person name="Gravely B."/>
            <person name="Greenberg A.J."/>
            <person name="Griffiths-Jones S."/>
            <person name="Gross S."/>
            <person name="Guigo R."/>
            <person name="Gustafson E.A."/>
            <person name="Haerty W."/>
            <person name="Hahn M.W."/>
            <person name="Halligan D.L."/>
            <person name="Halpern A.L."/>
            <person name="Halter G.M."/>
            <person name="Han M.V."/>
            <person name="Heger A."/>
            <person name="Hillier L."/>
            <person name="Hinrichs A.S."/>
            <person name="Holmes I."/>
            <person name="Hoskins R.A."/>
            <person name="Hubisz M.J."/>
            <person name="Hultmark D."/>
            <person name="Huntley M.A."/>
            <person name="Jaffe D.B."/>
            <person name="Jagadeeshan S."/>
            <person name="Jeck W.R."/>
            <person name="Johnson J."/>
            <person name="Jones C.D."/>
            <person name="Jordan W.C."/>
            <person name="Karpen G.H."/>
            <person name="Kataoka E."/>
            <person name="Keightley P.D."/>
            <person name="Kheradpour P."/>
            <person name="Kirkness E.F."/>
            <person name="Koerich L.B."/>
            <person name="Kristiansen K."/>
            <person name="Kudrna D."/>
            <person name="Kulathinal R.J."/>
            <person name="Kumar S."/>
            <person name="Kwok R."/>
            <person name="Lander E."/>
            <person name="Langley C.H."/>
            <person name="Lapoint R."/>
            <person name="Lazzaro B.P."/>
            <person name="Lee S.J."/>
            <person name="Levesque L."/>
            <person name="Li R."/>
            <person name="Lin C.F."/>
            <person name="Lin M.F."/>
            <person name="Lindblad-Toh K."/>
            <person name="Llopart A."/>
            <person name="Long M."/>
            <person name="Low L."/>
            <person name="Lozovsky E."/>
            <person name="Lu J."/>
            <person name="Luo M."/>
            <person name="Machado C.A."/>
            <person name="Makalowski W."/>
            <person name="Marzo M."/>
            <person name="Matsuda M."/>
            <person name="Matzkin L."/>
            <person name="McAllister B."/>
            <person name="McBride C.S."/>
            <person name="McKernan B."/>
            <person name="McKernan K."/>
            <person name="Mendez-Lago M."/>
            <person name="Minx P."/>
            <person name="Mollenhauer M.U."/>
            <person name="Montooth K."/>
            <person name="Mount S.M."/>
            <person name="Mu X."/>
            <person name="Myers E."/>
            <person name="Negre B."/>
            <person name="Newfeld S."/>
            <person name="Nielsen R."/>
            <person name="Noor M.A."/>
            <person name="O'Grady P."/>
            <person name="Pachter L."/>
            <person name="Papaceit M."/>
            <person name="Parisi M.J."/>
            <person name="Parisi M."/>
            <person name="Parts L."/>
            <person name="Pedersen J.S."/>
            <person name="Pesole G."/>
            <person name="Phillippy A.M."/>
            <person name="Ponting C.P."/>
            <person name="Pop M."/>
            <person name="Porcelli D."/>
            <person name="Powell J.R."/>
            <person name="Prohaska S."/>
            <person name="Pruitt K."/>
            <person name="Puig M."/>
            <person name="Quesneville H."/>
            <person name="Ram K.R."/>
            <person name="Rand D."/>
            <person name="Rasmussen M.D."/>
            <person name="Reed L.K."/>
            <person name="Reenan R."/>
            <person name="Reily A."/>
            <person name="Remington K.A."/>
            <person name="Rieger T.T."/>
            <person name="Ritchie M.G."/>
            <person name="Robin C."/>
            <person name="Rogers Y.H."/>
            <person name="Rohde C."/>
            <person name="Rozas J."/>
            <person name="Rubenfield M.J."/>
            <person name="Ruiz A."/>
            <person name="Russo S."/>
            <person name="Salzberg S.L."/>
            <person name="Sanchez-Gracia A."/>
            <person name="Saranga D.J."/>
            <person name="Sato H."/>
            <person name="Schaeffer S.W."/>
            <person name="Schatz M.C."/>
            <person name="Schlenke T."/>
            <person name="Schwartz R."/>
            <person name="Segarra C."/>
            <person name="Singh R.S."/>
            <person name="Sirot L."/>
            <person name="Sirota M."/>
            <person name="Sisneros N.B."/>
            <person name="Smith C.D."/>
            <person name="Smith T.F."/>
            <person name="Spieth J."/>
            <person name="Stage D.E."/>
            <person name="Stark A."/>
            <person name="Stephan W."/>
            <person name="Strausberg R.L."/>
            <person name="Strempel S."/>
            <person name="Sturgill D."/>
            <person name="Sutton G."/>
            <person name="Sutton G.G."/>
            <person name="Tao W."/>
            <person name="Teichmann S."/>
            <person name="Tobari Y.N."/>
            <person name="Tomimura Y."/>
            <person name="Tsolas J.M."/>
            <person name="Valente V.L."/>
            <person name="Venter E."/>
            <person name="Venter J.C."/>
            <person name="Vicario S."/>
            <person name="Vieira F.G."/>
            <person name="Vilella A.J."/>
            <person name="Villasante A."/>
            <person name="Walenz B."/>
            <person name="Wang J."/>
            <person name="Wasserman M."/>
            <person name="Watts T."/>
            <person name="Wilson D."/>
            <person name="Wilson R.K."/>
            <person name="Wing R.A."/>
            <person name="Wolfner M.F."/>
            <person name="Wong A."/>
            <person name="Wong G.K."/>
            <person name="Wu C.I."/>
            <person name="Wu G."/>
            <person name="Yamamoto D."/>
            <person name="Yang H.P."/>
            <person name="Yang S.P."/>
            <person name="Yorke J.A."/>
            <person name="Yoshida K."/>
            <person name="Zdobnov E."/>
            <person name="Zhang P."/>
            <person name="Zhang Y."/>
            <person name="Zimin A.V."/>
            <person name="Baldwin J."/>
            <person name="Abdouelleil A."/>
            <person name="Abdulkadir J."/>
            <person name="Abebe A."/>
            <person name="Abera B."/>
            <person name="Abreu J."/>
            <person name="Acer S.C."/>
            <person name="Aftuck L."/>
            <person name="Alexander A."/>
            <person name="An P."/>
            <person name="Anderson E."/>
            <person name="Anderson S."/>
            <person name="Arachi H."/>
            <person name="Azer M."/>
            <person name="Bachantsang P."/>
            <person name="Barry A."/>
            <person name="Bayul T."/>
            <person name="Berlin A."/>
            <person name="Bessette D."/>
            <person name="Bloom T."/>
            <person name="Blye J."/>
            <person name="Boguslavskiy L."/>
            <person name="Bonnet C."/>
            <person name="Boukhgalter B."/>
            <person name="Bourzgui I."/>
            <person name="Brown A."/>
            <person name="Cahill P."/>
            <person name="Channer S."/>
            <person name="Cheshatsang Y."/>
            <person name="Chuda L."/>
            <person name="Citroen M."/>
            <person name="Collymore A."/>
            <person name="Cooke P."/>
            <person name="Costello M."/>
            <person name="D'Aco K."/>
            <person name="Daza R."/>
            <person name="De Haan G."/>
            <person name="DeGray S."/>
            <person name="DeMaso C."/>
            <person name="Dhargay N."/>
            <person name="Dooley K."/>
            <person name="Dooley E."/>
            <person name="Doricent M."/>
            <person name="Dorje P."/>
            <person name="Dorjee K."/>
            <person name="Dupes A."/>
            <person name="Elong R."/>
            <person name="Falk J."/>
            <person name="Farina A."/>
            <person name="Faro S."/>
            <person name="Ferguson D."/>
            <person name="Fisher S."/>
            <person name="Foley C.D."/>
            <person name="Franke A."/>
            <person name="Friedrich D."/>
            <person name="Gadbois L."/>
            <person name="Gearin G."/>
            <person name="Gearin C.R."/>
            <person name="Giannoukos G."/>
            <person name="Goode T."/>
            <person name="Graham J."/>
            <person name="Grandbois E."/>
            <person name="Grewal S."/>
            <person name="Gyaltsen K."/>
            <person name="Hafez N."/>
            <person name="Hagos B."/>
            <person name="Hall J."/>
            <person name="Henson C."/>
            <person name="Hollinger A."/>
            <person name="Honan T."/>
            <person name="Huard M.D."/>
            <person name="Hughes L."/>
            <person name="Hurhula B."/>
            <person name="Husby M.E."/>
            <person name="Kamat A."/>
            <person name="Kanga B."/>
            <person name="Kashin S."/>
            <person name="Khazanovich D."/>
            <person name="Kisner P."/>
            <person name="Lance K."/>
            <person name="Lara M."/>
            <person name="Lee W."/>
            <person name="Lennon N."/>
            <person name="Letendre F."/>
            <person name="LeVine R."/>
            <person name="Lipovsky A."/>
            <person name="Liu X."/>
            <person name="Liu J."/>
            <person name="Liu S."/>
            <person name="Lokyitsang T."/>
            <person name="Lokyitsang Y."/>
            <person name="Lubonja R."/>
            <person name="Lui A."/>
            <person name="MacDonald P."/>
            <person name="Magnisalis V."/>
            <person name="Maru K."/>
            <person name="Matthews C."/>
            <person name="McCusker W."/>
            <person name="McDonough S."/>
            <person name="Mehta T."/>
            <person name="Meldrim J."/>
            <person name="Meneus L."/>
            <person name="Mihai O."/>
            <person name="Mihalev A."/>
            <person name="Mihova T."/>
            <person name="Mittelman R."/>
            <person name="Mlenga V."/>
            <person name="Montmayeur A."/>
            <person name="Mulrain L."/>
            <person name="Navidi A."/>
            <person name="Naylor J."/>
            <person name="Negash T."/>
            <person name="Nguyen T."/>
            <person name="Nguyen N."/>
            <person name="Nicol R."/>
            <person name="Norbu C."/>
            <person name="Norbu N."/>
            <person name="Novod N."/>
            <person name="O'Neill B."/>
            <person name="Osman S."/>
            <person name="Markiewicz E."/>
            <person name="Oyono O.L."/>
            <person name="Patti C."/>
            <person name="Phunkhang P."/>
            <person name="Pierre F."/>
            <person name="Priest M."/>
            <person name="Raghuraman S."/>
            <person name="Rege F."/>
            <person name="Reyes R."/>
            <person name="Rise C."/>
            <person name="Rogov P."/>
            <person name="Ross K."/>
            <person name="Ryan E."/>
            <person name="Settipalli S."/>
            <person name="Shea T."/>
            <person name="Sherpa N."/>
            <person name="Shi L."/>
            <person name="Shih D."/>
            <person name="Sparrow T."/>
            <person name="Spaulding J."/>
            <person name="Stalker J."/>
            <person name="Stange-Thomann N."/>
            <person name="Stavropoulos S."/>
            <person name="Stone C."/>
            <person name="Strader C."/>
            <person name="Tesfaye S."/>
            <person name="Thomson T."/>
            <person name="Thoulutsang Y."/>
            <person name="Thoulutsang D."/>
            <person name="Topham K."/>
            <person name="Topping I."/>
            <person name="Tsamla T."/>
            <person name="Vassiliev H."/>
            <person name="Vo A."/>
            <person name="Wangchuk T."/>
            <person name="Wangdi T."/>
            <person name="Weiand M."/>
            <person name="Wilkinson J."/>
            <person name="Wilson A."/>
            <person name="Yadav S."/>
            <person name="Young G."/>
            <person name="Yu Q."/>
            <person name="Zembek L."/>
            <person name="Zhong D."/>
            <person name="Zimmer A."/>
            <person name="Zwirko Z."/>
            <person name="Jaffe D.B."/>
            <person name="Alvarez P."/>
            <person name="Brockman W."/>
            <person name="Butler J."/>
            <person name="Chin C."/>
            <person name="Gnerre S."/>
            <person name="Grabherr M."/>
            <person name="Kleber M."/>
            <person name="Mauceli E."/>
            <person name="MacCallum I."/>
        </authorList>
    </citation>
    <scope>NUCLEOTIDE SEQUENCE [LARGE SCALE GENOMIC DNA]</scope>
    <source>
        <strain evidence="2">MSH-3 / Tucson 14011-0111.49</strain>
    </source>
</reference>
<dbReference type="HOGENOM" id="CLU_2401993_0_0_1"/>
<name>B4HC06_DROPE</name>
<dbReference type="eggNOG" id="KOG4568">
    <property type="taxonomic scope" value="Eukaryota"/>
</dbReference>
<keyword evidence="2" id="KW-1185">Reference proteome</keyword>
<dbReference type="EMBL" id="CH479274">
    <property type="protein sequence ID" value="EDW40025.1"/>
    <property type="molecule type" value="Genomic_DNA"/>
</dbReference>
<dbReference type="Proteomes" id="UP000008744">
    <property type="component" value="Unassembled WGS sequence"/>
</dbReference>
<sequence>MQQKEREMLDLRQWLHASQEALAKLKGESQHGTQETIRELKERLEITNTDLQHNEKMALKDAQKISDLKTQVEAIPVANANAHLQAVRNEGGH</sequence>
<accession>B4HC06</accession>
<evidence type="ECO:0000313" key="2">
    <source>
        <dbReference type="Proteomes" id="UP000008744"/>
    </source>
</evidence>
<evidence type="ECO:0000313" key="1">
    <source>
        <dbReference type="EMBL" id="EDW40025.1"/>
    </source>
</evidence>
<proteinExistence type="predicted"/>
<dbReference type="SMR" id="B4HC06"/>